<dbReference type="Pfam" id="PF12840">
    <property type="entry name" value="HTH_20"/>
    <property type="match status" value="1"/>
</dbReference>
<dbReference type="CDD" id="cd00090">
    <property type="entry name" value="HTH_ARSR"/>
    <property type="match status" value="1"/>
</dbReference>
<organism evidence="2 3">
    <name type="scientific">Primorskyibacter sedentarius</name>
    <dbReference type="NCBI Taxonomy" id="745311"/>
    <lineage>
        <taxon>Bacteria</taxon>
        <taxon>Pseudomonadati</taxon>
        <taxon>Pseudomonadota</taxon>
        <taxon>Alphaproteobacteria</taxon>
        <taxon>Rhodobacterales</taxon>
        <taxon>Roseobacteraceae</taxon>
        <taxon>Primorskyibacter</taxon>
    </lineage>
</organism>
<dbReference type="GO" id="GO:0003700">
    <property type="term" value="F:DNA-binding transcription factor activity"/>
    <property type="evidence" value="ECO:0007669"/>
    <property type="project" value="InterPro"/>
</dbReference>
<dbReference type="PRINTS" id="PR00778">
    <property type="entry name" value="HTHARSR"/>
</dbReference>
<dbReference type="PANTHER" id="PTHR38600:SF2">
    <property type="entry name" value="SLL0088 PROTEIN"/>
    <property type="match status" value="1"/>
</dbReference>
<dbReference type="AlphaFoldDB" id="A0A4R3JLX1"/>
<dbReference type="InterPro" id="IPR036388">
    <property type="entry name" value="WH-like_DNA-bd_sf"/>
</dbReference>
<dbReference type="EMBL" id="SLZU01000001">
    <property type="protein sequence ID" value="TCS67357.1"/>
    <property type="molecule type" value="Genomic_DNA"/>
</dbReference>
<dbReference type="SMART" id="SM00418">
    <property type="entry name" value="HTH_ARSR"/>
    <property type="match status" value="1"/>
</dbReference>
<gene>
    <name evidence="2" type="ORF">EDD52_101454</name>
</gene>
<dbReference type="InterPro" id="IPR001845">
    <property type="entry name" value="HTH_ArsR_DNA-bd_dom"/>
</dbReference>
<comment type="caution">
    <text evidence="2">The sequence shown here is derived from an EMBL/GenBank/DDBJ whole genome shotgun (WGS) entry which is preliminary data.</text>
</comment>
<dbReference type="PROSITE" id="PS50987">
    <property type="entry name" value="HTH_ARSR_2"/>
    <property type="match status" value="1"/>
</dbReference>
<dbReference type="Gene3D" id="1.10.10.10">
    <property type="entry name" value="Winged helix-like DNA-binding domain superfamily/Winged helix DNA-binding domain"/>
    <property type="match status" value="1"/>
</dbReference>
<dbReference type="NCBIfam" id="NF033788">
    <property type="entry name" value="HTH_metalloreg"/>
    <property type="match status" value="1"/>
</dbReference>
<reference evidence="2 3" key="1">
    <citation type="submission" date="2019-03" db="EMBL/GenBank/DDBJ databases">
        <title>Genomic Encyclopedia of Type Strains, Phase IV (KMG-IV): sequencing the most valuable type-strain genomes for metagenomic binning, comparative biology and taxonomic classification.</title>
        <authorList>
            <person name="Goeker M."/>
        </authorList>
    </citation>
    <scope>NUCLEOTIDE SEQUENCE [LARGE SCALE GENOMIC DNA]</scope>
    <source>
        <strain evidence="2 3">DSM 104836</strain>
    </source>
</reference>
<feature type="domain" description="HTH arsR-type" evidence="1">
    <location>
        <begin position="1"/>
        <end position="91"/>
    </location>
</feature>
<dbReference type="SUPFAM" id="SSF46785">
    <property type="entry name" value="Winged helix' DNA-binding domain"/>
    <property type="match status" value="1"/>
</dbReference>
<keyword evidence="3" id="KW-1185">Reference proteome</keyword>
<evidence type="ECO:0000259" key="1">
    <source>
        <dbReference type="PROSITE" id="PS50987"/>
    </source>
</evidence>
<dbReference type="InterPro" id="IPR011991">
    <property type="entry name" value="ArsR-like_HTH"/>
</dbReference>
<accession>A0A4R3JLX1</accession>
<dbReference type="InterPro" id="IPR036390">
    <property type="entry name" value="WH_DNA-bd_sf"/>
</dbReference>
<evidence type="ECO:0000313" key="2">
    <source>
        <dbReference type="EMBL" id="TCS67357.1"/>
    </source>
</evidence>
<sequence>MQPDLQPAFRALADPTRRDILRMLGQNRMSIGQVADRFDMTRAAVRKHMRVLEEGNLIRFETHGRERLSSLNAEALRPVTDWLSWFDRFWDDKLSALQSTLAEDSSAPDEKDRT</sequence>
<dbReference type="OrthoDB" id="9790747at2"/>
<dbReference type="RefSeq" id="WP_132241393.1">
    <property type="nucleotide sequence ID" value="NZ_CBDUOC010000146.1"/>
</dbReference>
<name>A0A4R3JLX1_9RHOB</name>
<dbReference type="PANTHER" id="PTHR38600">
    <property type="entry name" value="TRANSCRIPTIONAL REGULATORY PROTEIN"/>
    <property type="match status" value="1"/>
</dbReference>
<protein>
    <submittedName>
        <fullName evidence="2">ArsR family transcriptional regulator</fullName>
    </submittedName>
</protein>
<dbReference type="Proteomes" id="UP000295696">
    <property type="component" value="Unassembled WGS sequence"/>
</dbReference>
<evidence type="ECO:0000313" key="3">
    <source>
        <dbReference type="Proteomes" id="UP000295696"/>
    </source>
</evidence>
<proteinExistence type="predicted"/>